<gene>
    <name evidence="1" type="ORF">PanWU01x14_184130</name>
</gene>
<dbReference type="EMBL" id="JXTB01000175">
    <property type="protein sequence ID" value="PON56054.1"/>
    <property type="molecule type" value="Genomic_DNA"/>
</dbReference>
<organism evidence="1 2">
    <name type="scientific">Parasponia andersonii</name>
    <name type="common">Sponia andersonii</name>
    <dbReference type="NCBI Taxonomy" id="3476"/>
    <lineage>
        <taxon>Eukaryota</taxon>
        <taxon>Viridiplantae</taxon>
        <taxon>Streptophyta</taxon>
        <taxon>Embryophyta</taxon>
        <taxon>Tracheophyta</taxon>
        <taxon>Spermatophyta</taxon>
        <taxon>Magnoliopsida</taxon>
        <taxon>eudicotyledons</taxon>
        <taxon>Gunneridae</taxon>
        <taxon>Pentapetalae</taxon>
        <taxon>rosids</taxon>
        <taxon>fabids</taxon>
        <taxon>Rosales</taxon>
        <taxon>Cannabaceae</taxon>
        <taxon>Parasponia</taxon>
    </lineage>
</organism>
<feature type="non-terminal residue" evidence="1">
    <location>
        <position position="1"/>
    </location>
</feature>
<dbReference type="Proteomes" id="UP000237105">
    <property type="component" value="Unassembled WGS sequence"/>
</dbReference>
<evidence type="ECO:0000313" key="2">
    <source>
        <dbReference type="Proteomes" id="UP000237105"/>
    </source>
</evidence>
<accession>A0A2P5C4Y9</accession>
<evidence type="ECO:0000313" key="1">
    <source>
        <dbReference type="EMBL" id="PON56054.1"/>
    </source>
</evidence>
<dbReference type="AlphaFoldDB" id="A0A2P5C4Y9"/>
<comment type="caution">
    <text evidence="1">The sequence shown here is derived from an EMBL/GenBank/DDBJ whole genome shotgun (WGS) entry which is preliminary data.</text>
</comment>
<reference evidence="2" key="1">
    <citation type="submission" date="2016-06" db="EMBL/GenBank/DDBJ databases">
        <title>Parallel loss of symbiosis genes in relatives of nitrogen-fixing non-legume Parasponia.</title>
        <authorList>
            <person name="Van Velzen R."/>
            <person name="Holmer R."/>
            <person name="Bu F."/>
            <person name="Rutten L."/>
            <person name="Van Zeijl A."/>
            <person name="Liu W."/>
            <person name="Santuari L."/>
            <person name="Cao Q."/>
            <person name="Sharma T."/>
            <person name="Shen D."/>
            <person name="Roswanjaya Y."/>
            <person name="Wardhani T."/>
            <person name="Kalhor M.S."/>
            <person name="Jansen J."/>
            <person name="Van den Hoogen J."/>
            <person name="Gungor B."/>
            <person name="Hartog M."/>
            <person name="Hontelez J."/>
            <person name="Verver J."/>
            <person name="Yang W.-C."/>
            <person name="Schijlen E."/>
            <person name="Repin R."/>
            <person name="Schilthuizen M."/>
            <person name="Schranz E."/>
            <person name="Heidstra R."/>
            <person name="Miyata K."/>
            <person name="Fedorova E."/>
            <person name="Kohlen W."/>
            <person name="Bisseling T."/>
            <person name="Smit S."/>
            <person name="Geurts R."/>
        </authorList>
    </citation>
    <scope>NUCLEOTIDE SEQUENCE [LARGE SCALE GENOMIC DNA]</scope>
    <source>
        <strain evidence="2">cv. WU1-14</strain>
    </source>
</reference>
<dbReference type="OrthoDB" id="1745817at2759"/>
<proteinExistence type="predicted"/>
<keyword evidence="2" id="KW-1185">Reference proteome</keyword>
<protein>
    <submittedName>
        <fullName evidence="1">Uncharacterized protein</fullName>
    </submittedName>
</protein>
<name>A0A2P5C4Y9_PARAD</name>
<sequence>VELPELDNIRFQWDDVELAEVNNIDELIHESNVEMQDDFLVDDDEFEDDKLEAYDDEEIEIFDSDTSSEENNNISDDEITFDYPQENVIFMDSIGQSMMHYLRDWRNNIKVHFIAVSGMEALATVKAKPYKNVPEDH</sequence>